<evidence type="ECO:0000313" key="11">
    <source>
        <dbReference type="Proteomes" id="UP000053820"/>
    </source>
</evidence>
<dbReference type="Proteomes" id="UP000053820">
    <property type="component" value="Unassembled WGS sequence"/>
</dbReference>
<dbReference type="AlphaFoldDB" id="A0A0C9W1T0"/>
<organism evidence="10 11">
    <name type="scientific">Hydnomerulius pinastri MD-312</name>
    <dbReference type="NCBI Taxonomy" id="994086"/>
    <lineage>
        <taxon>Eukaryota</taxon>
        <taxon>Fungi</taxon>
        <taxon>Dikarya</taxon>
        <taxon>Basidiomycota</taxon>
        <taxon>Agaricomycotina</taxon>
        <taxon>Agaricomycetes</taxon>
        <taxon>Agaricomycetidae</taxon>
        <taxon>Boletales</taxon>
        <taxon>Boletales incertae sedis</taxon>
        <taxon>Leucogyrophana</taxon>
    </lineage>
</organism>
<keyword evidence="6 8" id="KW-1133">Transmembrane helix</keyword>
<evidence type="ECO:0000256" key="3">
    <source>
        <dbReference type="ARBA" id="ARBA00007282"/>
    </source>
</evidence>
<evidence type="ECO:0000256" key="6">
    <source>
        <dbReference type="ARBA" id="ARBA00022989"/>
    </source>
</evidence>
<dbReference type="GO" id="GO:0008374">
    <property type="term" value="F:O-acyltransferase activity"/>
    <property type="evidence" value="ECO:0007669"/>
    <property type="project" value="InterPro"/>
</dbReference>
<sequence length="312" mass="35666">MQEYRYESEEKPIQDAPFLKRWYWSLCVAYGFRGVGWNYRVKNIPKTPRMSRRAFVLVTLLRIFKYAFLLDAAHLWMRYNPVFSSPGASITSQGYILRCANIVAMTLFRMDYASSSITYLALAVITVAAGFYEPRYWPDLFGQWRDAYTIRRFWGHTWHQTMRRWLSNYGKVAARFLGFRPGSQGSSYTQLYVGFILSAFIHTLGDLMISPSLLGTSYWFFISQAIAITVEDGVIAVARRAGVKESALTRAVGYAWVCWWFAYSLPRPFDTMIGYALSSGRLEAVPPTMIESFGGWLGLDVGSALRTLFAGL</sequence>
<evidence type="ECO:0000256" key="4">
    <source>
        <dbReference type="ARBA" id="ARBA00022679"/>
    </source>
</evidence>
<protein>
    <recommendedName>
        <fullName evidence="9">Wax synthase domain-containing protein</fullName>
    </recommendedName>
</protein>
<feature type="transmembrane region" description="Helical" evidence="8">
    <location>
        <begin position="112"/>
        <end position="132"/>
    </location>
</feature>
<dbReference type="GO" id="GO:0016020">
    <property type="term" value="C:membrane"/>
    <property type="evidence" value="ECO:0007669"/>
    <property type="project" value="UniProtKB-SubCell"/>
</dbReference>
<dbReference type="InterPro" id="IPR032805">
    <property type="entry name" value="Wax_synthase_dom"/>
</dbReference>
<comment type="subcellular location">
    <subcellularLocation>
        <location evidence="1">Membrane</location>
        <topology evidence="1">Multi-pass membrane protein</topology>
    </subcellularLocation>
</comment>
<dbReference type="InterPro" id="IPR044851">
    <property type="entry name" value="Wax_synthase"/>
</dbReference>
<keyword evidence="5 8" id="KW-0812">Transmembrane</keyword>
<evidence type="ECO:0000256" key="1">
    <source>
        <dbReference type="ARBA" id="ARBA00004141"/>
    </source>
</evidence>
<comment type="similarity">
    <text evidence="3">Belongs to the wax synthase family.</text>
</comment>
<evidence type="ECO:0000256" key="2">
    <source>
        <dbReference type="ARBA" id="ARBA00005179"/>
    </source>
</evidence>
<reference evidence="10 11" key="1">
    <citation type="submission" date="2014-04" db="EMBL/GenBank/DDBJ databases">
        <title>Evolutionary Origins and Diversification of the Mycorrhizal Mutualists.</title>
        <authorList>
            <consortium name="DOE Joint Genome Institute"/>
            <consortium name="Mycorrhizal Genomics Consortium"/>
            <person name="Kohler A."/>
            <person name="Kuo A."/>
            <person name="Nagy L.G."/>
            <person name="Floudas D."/>
            <person name="Copeland A."/>
            <person name="Barry K.W."/>
            <person name="Cichocki N."/>
            <person name="Veneault-Fourrey C."/>
            <person name="LaButti K."/>
            <person name="Lindquist E.A."/>
            <person name="Lipzen A."/>
            <person name="Lundell T."/>
            <person name="Morin E."/>
            <person name="Murat C."/>
            <person name="Riley R."/>
            <person name="Ohm R."/>
            <person name="Sun H."/>
            <person name="Tunlid A."/>
            <person name="Henrissat B."/>
            <person name="Grigoriev I.V."/>
            <person name="Hibbett D.S."/>
            <person name="Martin F."/>
        </authorList>
    </citation>
    <scope>NUCLEOTIDE SEQUENCE [LARGE SCALE GENOMIC DNA]</scope>
    <source>
        <strain evidence="10 11">MD-312</strain>
    </source>
</reference>
<feature type="domain" description="Wax synthase" evidence="9">
    <location>
        <begin position="137"/>
        <end position="222"/>
    </location>
</feature>
<evidence type="ECO:0000259" key="9">
    <source>
        <dbReference type="Pfam" id="PF13813"/>
    </source>
</evidence>
<dbReference type="HOGENOM" id="CLU_032731_1_1_1"/>
<dbReference type="EMBL" id="KN839879">
    <property type="protein sequence ID" value="KIJ59888.1"/>
    <property type="molecule type" value="Genomic_DNA"/>
</dbReference>
<keyword evidence="11" id="KW-1185">Reference proteome</keyword>
<accession>A0A0C9W1T0</accession>
<comment type="pathway">
    <text evidence="2">Secondary metabolite biosynthesis.</text>
</comment>
<evidence type="ECO:0000256" key="5">
    <source>
        <dbReference type="ARBA" id="ARBA00022692"/>
    </source>
</evidence>
<keyword evidence="4" id="KW-0808">Transferase</keyword>
<proteinExistence type="inferred from homology"/>
<evidence type="ECO:0000313" key="10">
    <source>
        <dbReference type="EMBL" id="KIJ59888.1"/>
    </source>
</evidence>
<feature type="transmembrane region" description="Helical" evidence="8">
    <location>
        <begin position="53"/>
        <end position="77"/>
    </location>
</feature>
<keyword evidence="7 8" id="KW-0472">Membrane</keyword>
<dbReference type="PANTHER" id="PTHR31595:SF57">
    <property type="entry name" value="OS04G0481900 PROTEIN"/>
    <property type="match status" value="1"/>
</dbReference>
<feature type="transmembrane region" description="Helical" evidence="8">
    <location>
        <begin position="22"/>
        <end position="41"/>
    </location>
</feature>
<dbReference type="OrthoDB" id="1077582at2759"/>
<dbReference type="GO" id="GO:0006629">
    <property type="term" value="P:lipid metabolic process"/>
    <property type="evidence" value="ECO:0007669"/>
    <property type="project" value="InterPro"/>
</dbReference>
<name>A0A0C9W1T0_9AGAM</name>
<evidence type="ECO:0000256" key="7">
    <source>
        <dbReference type="ARBA" id="ARBA00023136"/>
    </source>
</evidence>
<dbReference type="Pfam" id="PF13813">
    <property type="entry name" value="MBOAT_2"/>
    <property type="match status" value="1"/>
</dbReference>
<evidence type="ECO:0000256" key="8">
    <source>
        <dbReference type="SAM" id="Phobius"/>
    </source>
</evidence>
<gene>
    <name evidence="10" type="ORF">HYDPIDRAFT_117987</name>
</gene>
<dbReference type="PANTHER" id="PTHR31595">
    <property type="entry name" value="LONG-CHAIN-ALCOHOL O-FATTY-ACYLTRANSFERASE 3-RELATED"/>
    <property type="match status" value="1"/>
</dbReference>